<accession>A0A4R1BMG5</accession>
<keyword evidence="4 7" id="KW-1133">Transmembrane helix</keyword>
<keyword evidence="3 7" id="KW-0812">Transmembrane</keyword>
<evidence type="ECO:0000256" key="4">
    <source>
        <dbReference type="ARBA" id="ARBA00022989"/>
    </source>
</evidence>
<gene>
    <name evidence="9" type="ORF">EZJ19_01750</name>
</gene>
<proteinExistence type="inferred from homology"/>
<keyword evidence="5 7" id="KW-0472">Membrane</keyword>
<dbReference type="OrthoDB" id="9805133at2"/>
<dbReference type="GO" id="GO:0005886">
    <property type="term" value="C:plasma membrane"/>
    <property type="evidence" value="ECO:0007669"/>
    <property type="project" value="UniProtKB-SubCell"/>
</dbReference>
<feature type="transmembrane region" description="Helical" evidence="7">
    <location>
        <begin position="112"/>
        <end position="137"/>
    </location>
</feature>
<keyword evidence="2" id="KW-1003">Cell membrane</keyword>
<sequence>MSGDFSILALYGQATGVVQAVVLLLVAASLVCWAVIIEKTALLRRLYRQADAFERQLPAPDGLAGQLGRAGAAEAARPRAGEPEAARRERIEGRMREDLAGTMMAAERRLSYLATTGSAAPFVGLFGTVWGIMHAFIGIAERQDTSLAAVAPGIAEALAATAVGLVAAIPAAIAYNKLAGDFGLYARRMHLAIARRARRLAEPEHPA</sequence>
<keyword evidence="6" id="KW-0813">Transport</keyword>
<comment type="similarity">
    <text evidence="6">Belongs to the exbB/tolQ family.</text>
</comment>
<organism evidence="9 10">
    <name type="scientific">Parasulfuritortus cantonensis</name>
    <dbReference type="NCBI Taxonomy" id="2528202"/>
    <lineage>
        <taxon>Bacteria</taxon>
        <taxon>Pseudomonadati</taxon>
        <taxon>Pseudomonadota</taxon>
        <taxon>Betaproteobacteria</taxon>
        <taxon>Nitrosomonadales</taxon>
        <taxon>Thiobacillaceae</taxon>
        <taxon>Parasulfuritortus</taxon>
    </lineage>
</organism>
<evidence type="ECO:0000256" key="3">
    <source>
        <dbReference type="ARBA" id="ARBA00022692"/>
    </source>
</evidence>
<reference evidence="9 10" key="1">
    <citation type="submission" date="2019-03" db="EMBL/GenBank/DDBJ databases">
        <title>Genome sequence of Thiobacillaceae bacterium LSR1, a sulfur-oxidizing bacterium isolated from freshwater sediment.</title>
        <authorList>
            <person name="Li S."/>
        </authorList>
    </citation>
    <scope>NUCLEOTIDE SEQUENCE [LARGE SCALE GENOMIC DNA]</scope>
    <source>
        <strain evidence="9 10">LSR1</strain>
    </source>
</reference>
<dbReference type="Proteomes" id="UP000295443">
    <property type="component" value="Unassembled WGS sequence"/>
</dbReference>
<evidence type="ECO:0000259" key="8">
    <source>
        <dbReference type="Pfam" id="PF01618"/>
    </source>
</evidence>
<comment type="subcellular location">
    <subcellularLocation>
        <location evidence="1">Cell membrane</location>
        <topology evidence="1">Multi-pass membrane protein</topology>
    </subcellularLocation>
    <subcellularLocation>
        <location evidence="6">Membrane</location>
        <topology evidence="6">Multi-pass membrane protein</topology>
    </subcellularLocation>
</comment>
<dbReference type="RefSeq" id="WP_131444585.1">
    <property type="nucleotide sequence ID" value="NZ_SJZB01000009.1"/>
</dbReference>
<evidence type="ECO:0000256" key="7">
    <source>
        <dbReference type="SAM" id="Phobius"/>
    </source>
</evidence>
<dbReference type="PANTHER" id="PTHR30625:SF3">
    <property type="entry name" value="TOL-PAL SYSTEM PROTEIN TOLQ"/>
    <property type="match status" value="1"/>
</dbReference>
<feature type="transmembrane region" description="Helical" evidence="7">
    <location>
        <begin position="157"/>
        <end position="178"/>
    </location>
</feature>
<dbReference type="Pfam" id="PF01618">
    <property type="entry name" value="MotA_ExbB"/>
    <property type="match status" value="1"/>
</dbReference>
<evidence type="ECO:0000313" key="9">
    <source>
        <dbReference type="EMBL" id="TCJ18700.1"/>
    </source>
</evidence>
<dbReference type="PANTHER" id="PTHR30625">
    <property type="entry name" value="PROTEIN TOLQ"/>
    <property type="match status" value="1"/>
</dbReference>
<feature type="domain" description="MotA/TolQ/ExbB proton channel" evidence="8">
    <location>
        <begin position="85"/>
        <end position="181"/>
    </location>
</feature>
<dbReference type="AlphaFoldDB" id="A0A4R1BMG5"/>
<comment type="caution">
    <text evidence="9">The sequence shown here is derived from an EMBL/GenBank/DDBJ whole genome shotgun (WGS) entry which is preliminary data.</text>
</comment>
<keyword evidence="10" id="KW-1185">Reference proteome</keyword>
<name>A0A4R1BMG5_9PROT</name>
<feature type="transmembrane region" description="Helical" evidence="7">
    <location>
        <begin position="16"/>
        <end position="37"/>
    </location>
</feature>
<evidence type="ECO:0000256" key="5">
    <source>
        <dbReference type="ARBA" id="ARBA00023136"/>
    </source>
</evidence>
<evidence type="ECO:0000256" key="2">
    <source>
        <dbReference type="ARBA" id="ARBA00022475"/>
    </source>
</evidence>
<evidence type="ECO:0000256" key="6">
    <source>
        <dbReference type="RuleBase" id="RU004057"/>
    </source>
</evidence>
<dbReference type="EMBL" id="SJZB01000009">
    <property type="protein sequence ID" value="TCJ18700.1"/>
    <property type="molecule type" value="Genomic_DNA"/>
</dbReference>
<protein>
    <submittedName>
        <fullName evidence="9">Flagellar motor protein MotA</fullName>
    </submittedName>
</protein>
<keyword evidence="6" id="KW-0653">Protein transport</keyword>
<evidence type="ECO:0000256" key="1">
    <source>
        <dbReference type="ARBA" id="ARBA00004651"/>
    </source>
</evidence>
<keyword evidence="9" id="KW-0966">Cell projection</keyword>
<dbReference type="InterPro" id="IPR050790">
    <property type="entry name" value="ExbB/TolQ_transport"/>
</dbReference>
<keyword evidence="9" id="KW-0282">Flagellum</keyword>
<dbReference type="GO" id="GO:0017038">
    <property type="term" value="P:protein import"/>
    <property type="evidence" value="ECO:0007669"/>
    <property type="project" value="TreeGrafter"/>
</dbReference>
<evidence type="ECO:0000313" key="10">
    <source>
        <dbReference type="Proteomes" id="UP000295443"/>
    </source>
</evidence>
<keyword evidence="9" id="KW-0969">Cilium</keyword>
<dbReference type="InterPro" id="IPR002898">
    <property type="entry name" value="MotA_ExbB_proton_chnl"/>
</dbReference>